<dbReference type="AlphaFoldDB" id="A0A918Y0Q3"/>
<reference evidence="2" key="1">
    <citation type="journal article" date="2014" name="Int. J. Syst. Evol. Microbiol.">
        <title>Complete genome sequence of Corynebacterium casei LMG S-19264T (=DSM 44701T), isolated from a smear-ripened cheese.</title>
        <authorList>
            <consortium name="US DOE Joint Genome Institute (JGI-PGF)"/>
            <person name="Walter F."/>
            <person name="Albersmeier A."/>
            <person name="Kalinowski J."/>
            <person name="Ruckert C."/>
        </authorList>
    </citation>
    <scope>NUCLEOTIDE SEQUENCE</scope>
    <source>
        <strain evidence="2">JCM 4654</strain>
    </source>
</reference>
<dbReference type="EMBL" id="BMVF01000003">
    <property type="protein sequence ID" value="GHD86040.1"/>
    <property type="molecule type" value="Genomic_DNA"/>
</dbReference>
<evidence type="ECO:0000256" key="1">
    <source>
        <dbReference type="SAM" id="Coils"/>
    </source>
</evidence>
<sequence length="874" mass="94091">MAPGLIADWALWGKVPRTTSGYEVLAAHPPGRSAEFNTAVLHWLPGTPGAGDRLPWITVGCAPQDGGEGTVGVFLLDGTDGVDGTNRMIHRVSHFAVPYARVRDAGIGWCALARAAHAAAQTLTLTTAGPAALPLGEDEGLVAEVAKNVTSSISGITRWLAAAAAHLLDGPVAVAGDGSHGPFELLLTLDSVAALLPFGVRSTLSAASATSPGSEVPMRLYWGDTAASPGATGLTLGGGPLPDLRALSPRARRYHDLLLDNWEKHGGATVVRHLADCREALDIDEPDAAARALEVLKRLDRPLAAVQALTEGREVSAEEVHVALRSPGITDQELTVFARHGVLTHPDTDPEAVAPLMSQPAVSQAIGDGLRRDLLGHRTDAARREFEGRRASLVAAGLSLDRLDQILADVMSEILHSRPEGTPDPVTGELLPAVAPFTMGTMGLTQSMLRRVPGLASGLVRALYGRPEPVGLVRDWLRWLCDEPSPDRRPEIAGSPELPLIHALLSTRVCPVEADRKWAGRHPAAAARLLEAAVVCGLADEVLRHPDFFRGLVTGALRSPSGVDGDEARTVLEEALRRSPAGLRAATAARWDVLCALTGLPPTGFTDVVAAGRPAGGTDPAGRVDTYVTNLRAELDWRGLRQDAKHVVHELLRVALAVDAESGYGPGQADRELTERVLDWSGPYAQLVRDAVHRLVARTPHWSETPEDARWLDRLAERLHGLGSSLALRRVTRFAGRPEATEQDHEELAARARAARLAGAENDDVCAALVVWAVRGRVGERLDALLAAYHREWVSYSGAGRAAEERHHMEDALARYEGDEPVAEYYCDHRLRQLTKTKAEHVREIRERQEQLPLLEREITRMHKLRASAVRTRV</sequence>
<evidence type="ECO:0000313" key="2">
    <source>
        <dbReference type="EMBL" id="GHD86040.1"/>
    </source>
</evidence>
<keyword evidence="3" id="KW-1185">Reference proteome</keyword>
<proteinExistence type="predicted"/>
<gene>
    <name evidence="2" type="ORF">GCM10010508_12110</name>
</gene>
<keyword evidence="1" id="KW-0175">Coiled coil</keyword>
<evidence type="ECO:0000313" key="3">
    <source>
        <dbReference type="Proteomes" id="UP000608955"/>
    </source>
</evidence>
<name>A0A918Y0Q3_9ACTN</name>
<comment type="caution">
    <text evidence="2">The sequence shown here is derived from an EMBL/GenBank/DDBJ whole genome shotgun (WGS) entry which is preliminary data.</text>
</comment>
<protein>
    <submittedName>
        <fullName evidence="2">Uncharacterized protein</fullName>
    </submittedName>
</protein>
<organism evidence="2 3">
    <name type="scientific">Streptomyces naganishii JCM 4654</name>
    <dbReference type="NCBI Taxonomy" id="1306179"/>
    <lineage>
        <taxon>Bacteria</taxon>
        <taxon>Bacillati</taxon>
        <taxon>Actinomycetota</taxon>
        <taxon>Actinomycetes</taxon>
        <taxon>Kitasatosporales</taxon>
        <taxon>Streptomycetaceae</taxon>
        <taxon>Streptomyces</taxon>
    </lineage>
</organism>
<feature type="coiled-coil region" evidence="1">
    <location>
        <begin position="831"/>
        <end position="858"/>
    </location>
</feature>
<accession>A0A918Y0Q3</accession>
<reference evidence="2" key="2">
    <citation type="submission" date="2020-09" db="EMBL/GenBank/DDBJ databases">
        <authorList>
            <person name="Sun Q."/>
            <person name="Ohkuma M."/>
        </authorList>
    </citation>
    <scope>NUCLEOTIDE SEQUENCE</scope>
    <source>
        <strain evidence="2">JCM 4654</strain>
    </source>
</reference>
<dbReference type="Proteomes" id="UP000608955">
    <property type="component" value="Unassembled WGS sequence"/>
</dbReference>
<dbReference type="RefSeq" id="WP_190176677.1">
    <property type="nucleotide sequence ID" value="NZ_BMVF01000003.1"/>
</dbReference>